<comment type="caution">
    <text evidence="13">The sequence shown here is derived from an EMBL/GenBank/DDBJ whole genome shotgun (WGS) entry which is preliminary data.</text>
</comment>
<keyword evidence="4" id="KW-0963">Cytoplasm</keyword>
<dbReference type="InterPro" id="IPR029028">
    <property type="entry name" value="Alpha/beta_knot_MTases"/>
</dbReference>
<dbReference type="CDD" id="cd18084">
    <property type="entry name" value="RsmE-like"/>
    <property type="match status" value="1"/>
</dbReference>
<comment type="catalytic activity">
    <reaction evidence="10">
        <text>uridine(1498) in 16S rRNA + S-adenosyl-L-methionine = N(3)-methyluridine(1498) in 16S rRNA + S-adenosyl-L-homocysteine + H(+)</text>
        <dbReference type="Rhea" id="RHEA:42920"/>
        <dbReference type="Rhea" id="RHEA-COMP:10283"/>
        <dbReference type="Rhea" id="RHEA-COMP:10284"/>
        <dbReference type="ChEBI" id="CHEBI:15378"/>
        <dbReference type="ChEBI" id="CHEBI:57856"/>
        <dbReference type="ChEBI" id="CHEBI:59789"/>
        <dbReference type="ChEBI" id="CHEBI:65315"/>
        <dbReference type="ChEBI" id="CHEBI:74502"/>
        <dbReference type="EC" id="2.1.1.193"/>
    </reaction>
</comment>
<dbReference type="GO" id="GO:0005737">
    <property type="term" value="C:cytoplasm"/>
    <property type="evidence" value="ECO:0007669"/>
    <property type="project" value="UniProtKB-SubCell"/>
</dbReference>
<evidence type="ECO:0000313" key="13">
    <source>
        <dbReference type="EMBL" id="KGA21036.1"/>
    </source>
</evidence>
<comment type="similarity">
    <text evidence="2">Belongs to the RNA methyltransferase RsmE family.</text>
</comment>
<evidence type="ECO:0000256" key="3">
    <source>
        <dbReference type="ARBA" id="ARBA00012328"/>
    </source>
</evidence>
<organism evidence="13">
    <name type="scientific">freshwater metagenome</name>
    <dbReference type="NCBI Taxonomy" id="449393"/>
    <lineage>
        <taxon>unclassified sequences</taxon>
        <taxon>metagenomes</taxon>
        <taxon>ecological metagenomes</taxon>
    </lineage>
</organism>
<dbReference type="InterPro" id="IPR015947">
    <property type="entry name" value="PUA-like_sf"/>
</dbReference>
<name>A0A094R2B2_9ZZZZ</name>
<evidence type="ECO:0000256" key="7">
    <source>
        <dbReference type="ARBA" id="ARBA00022679"/>
    </source>
</evidence>
<evidence type="ECO:0000259" key="12">
    <source>
        <dbReference type="Pfam" id="PF20260"/>
    </source>
</evidence>
<evidence type="ECO:0000256" key="10">
    <source>
        <dbReference type="ARBA" id="ARBA00047944"/>
    </source>
</evidence>
<dbReference type="Gene3D" id="2.40.240.20">
    <property type="entry name" value="Hypothetical PUA domain-like, domain 1"/>
    <property type="match status" value="1"/>
</dbReference>
<evidence type="ECO:0000256" key="5">
    <source>
        <dbReference type="ARBA" id="ARBA00022552"/>
    </source>
</evidence>
<dbReference type="Pfam" id="PF20260">
    <property type="entry name" value="PUA_4"/>
    <property type="match status" value="1"/>
</dbReference>
<feature type="domain" description="Ribosomal RNA small subunit methyltransferase E PUA-like" evidence="12">
    <location>
        <begin position="19"/>
        <end position="65"/>
    </location>
</feature>
<dbReference type="Gene3D" id="3.40.1280.10">
    <property type="match status" value="1"/>
</dbReference>
<keyword evidence="8" id="KW-0949">S-adenosyl-L-methionine</keyword>
<evidence type="ECO:0000256" key="9">
    <source>
        <dbReference type="ARBA" id="ARBA00025699"/>
    </source>
</evidence>
<dbReference type="EMBL" id="JNSL01000015">
    <property type="protein sequence ID" value="KGA21036.1"/>
    <property type="molecule type" value="Genomic_DNA"/>
</dbReference>
<dbReference type="PANTHER" id="PTHR30027:SF3">
    <property type="entry name" value="16S RRNA (URACIL(1498)-N(3))-METHYLTRANSFERASE"/>
    <property type="match status" value="1"/>
</dbReference>
<dbReference type="PANTHER" id="PTHR30027">
    <property type="entry name" value="RIBOSOMAL RNA SMALL SUBUNIT METHYLTRANSFERASE E"/>
    <property type="match status" value="1"/>
</dbReference>
<evidence type="ECO:0000256" key="1">
    <source>
        <dbReference type="ARBA" id="ARBA00004496"/>
    </source>
</evidence>
<gene>
    <name evidence="13" type="ORF">GM51_4005</name>
</gene>
<dbReference type="InterPro" id="IPR006700">
    <property type="entry name" value="RsmE"/>
</dbReference>
<dbReference type="Pfam" id="PF04452">
    <property type="entry name" value="Methyltrans_RNA"/>
    <property type="match status" value="1"/>
</dbReference>
<protein>
    <recommendedName>
        <fullName evidence="3">16S rRNA (uracil(1498)-N(3))-methyltransferase</fullName>
        <ecNumber evidence="3">2.1.1.193</ecNumber>
    </recommendedName>
</protein>
<keyword evidence="6" id="KW-0489">Methyltransferase</keyword>
<evidence type="ECO:0000256" key="4">
    <source>
        <dbReference type="ARBA" id="ARBA00022490"/>
    </source>
</evidence>
<reference evidence="13" key="1">
    <citation type="submission" date="2014-06" db="EMBL/GenBank/DDBJ databases">
        <title>Key roles for freshwater Actinobacteria revealed by deep metagenomic sequencing.</title>
        <authorList>
            <person name="Ghai R."/>
            <person name="Mizuno C.M."/>
            <person name="Picazo A."/>
            <person name="Camacho A."/>
            <person name="Rodriguez-Valera F."/>
        </authorList>
    </citation>
    <scope>NUCLEOTIDE SEQUENCE</scope>
</reference>
<keyword evidence="5" id="KW-0698">rRNA processing</keyword>
<dbReference type="NCBIfam" id="NF008693">
    <property type="entry name" value="PRK11713.2-3"/>
    <property type="match status" value="1"/>
</dbReference>
<feature type="domain" description="Ribosomal RNA small subunit methyltransferase E methyltransferase" evidence="11">
    <location>
        <begin position="73"/>
        <end position="233"/>
    </location>
</feature>
<comment type="subcellular location">
    <subcellularLocation>
        <location evidence="1">Cytoplasm</location>
    </subcellularLocation>
</comment>
<dbReference type="InterPro" id="IPR046887">
    <property type="entry name" value="RsmE_PUA-like"/>
</dbReference>
<dbReference type="EC" id="2.1.1.193" evidence="3"/>
<comment type="function">
    <text evidence="9">Specifically methylates the N3 position of the uracil ring of uridine 1498 (m3U1498) in 16S rRNA. Acts on the fully assembled 30S ribosomal subunit.</text>
</comment>
<dbReference type="InterPro" id="IPR046886">
    <property type="entry name" value="RsmE_MTase_dom"/>
</dbReference>
<dbReference type="NCBIfam" id="TIGR00046">
    <property type="entry name" value="RsmE family RNA methyltransferase"/>
    <property type="match status" value="1"/>
</dbReference>
<evidence type="ECO:0000259" key="11">
    <source>
        <dbReference type="Pfam" id="PF04452"/>
    </source>
</evidence>
<evidence type="ECO:0000256" key="6">
    <source>
        <dbReference type="ARBA" id="ARBA00022603"/>
    </source>
</evidence>
<dbReference type="GO" id="GO:0070042">
    <property type="term" value="F:rRNA (uridine-N3-)-methyltransferase activity"/>
    <property type="evidence" value="ECO:0007669"/>
    <property type="project" value="TreeGrafter"/>
</dbReference>
<accession>A0A094R2B2</accession>
<keyword evidence="7" id="KW-0808">Transferase</keyword>
<dbReference type="InterPro" id="IPR029026">
    <property type="entry name" value="tRNA_m1G_MTases_N"/>
</dbReference>
<dbReference type="SUPFAM" id="SSF88697">
    <property type="entry name" value="PUA domain-like"/>
    <property type="match status" value="1"/>
</dbReference>
<dbReference type="AlphaFoldDB" id="A0A094R2B2"/>
<proteinExistence type="inferred from homology"/>
<sequence>MLTLFLVDKLEDSNLIEVSGDEAHHAIKVLRINVGEEILISDGAGNWVRASVENIEKKTFTAKVLERGFQPEKSPRLIVVQGLPKSDRVKDAIEILVESGVDLIILWQADRSISKWQKDSLAKWQSVAVAATKQSRRFRKPEIIDGLSLSQLLEIESENSAVLVMHESATTKLSEVVTSKFAGMSEIIIVIGPEGGISESELAVLEGAGAHIVGLGPEVFRSAHAGGAALSAVSALIGRW</sequence>
<dbReference type="PIRSF" id="PIRSF015601">
    <property type="entry name" value="MTase_slr0722"/>
    <property type="match status" value="1"/>
</dbReference>
<evidence type="ECO:0000256" key="2">
    <source>
        <dbReference type="ARBA" id="ARBA00005528"/>
    </source>
</evidence>
<dbReference type="SUPFAM" id="SSF75217">
    <property type="entry name" value="alpha/beta knot"/>
    <property type="match status" value="1"/>
</dbReference>
<dbReference type="GO" id="GO:0070475">
    <property type="term" value="P:rRNA base methylation"/>
    <property type="evidence" value="ECO:0007669"/>
    <property type="project" value="TreeGrafter"/>
</dbReference>
<evidence type="ECO:0000256" key="8">
    <source>
        <dbReference type="ARBA" id="ARBA00022691"/>
    </source>
</evidence>